<dbReference type="GO" id="GO:0016787">
    <property type="term" value="F:hydrolase activity"/>
    <property type="evidence" value="ECO:0007669"/>
    <property type="project" value="UniProtKB-KW"/>
</dbReference>
<proteinExistence type="predicted"/>
<evidence type="ECO:0000313" key="5">
    <source>
        <dbReference type="EMBL" id="MFL0250055.1"/>
    </source>
</evidence>
<dbReference type="Gene3D" id="3.90.1470.20">
    <property type="match status" value="1"/>
</dbReference>
<sequence length="216" mass="25318">MKKFIFVSDFDGTLTEKDFYKIIMEEYLKEDCKKLYNDWINKKIKDIDYLGYVFKNIGRNEEEIFEDIMKISLDPFAKEFIENIKANGGDFAVVSAGTSYYIDRMFENKGIKDVKVYSNKGVFKANGIHFELDKTNEFYSDIYGIDKGKVVKKLKESYDFVFYAGDSEPDLNAALIADVVFAKSSLQKLLEERNKKYFQFENFKEIWDKVKGYLKG</sequence>
<evidence type="ECO:0000256" key="2">
    <source>
        <dbReference type="ARBA" id="ARBA00022723"/>
    </source>
</evidence>
<gene>
    <name evidence="5" type="ORF">ACJDT4_06435</name>
</gene>
<protein>
    <submittedName>
        <fullName evidence="5">MtnX-like HAD-IB family phosphatase</fullName>
        <ecNumber evidence="5">3.1.3.-</ecNumber>
    </submittedName>
</protein>
<keyword evidence="6" id="KW-1185">Reference proteome</keyword>
<dbReference type="NCBIfam" id="TIGR01489">
    <property type="entry name" value="DKMTPPase-SF"/>
    <property type="match status" value="1"/>
</dbReference>
<reference evidence="5 6" key="1">
    <citation type="submission" date="2024-11" db="EMBL/GenBank/DDBJ databases">
        <authorList>
            <person name="Heng Y.C."/>
            <person name="Lim A.C.H."/>
            <person name="Lee J.K.Y."/>
            <person name="Kittelmann S."/>
        </authorList>
    </citation>
    <scope>NUCLEOTIDE SEQUENCE [LARGE SCALE GENOMIC DNA]</scope>
    <source>
        <strain evidence="5 6">WILCCON 0114</strain>
    </source>
</reference>
<keyword evidence="2" id="KW-0479">Metal-binding</keyword>
<keyword evidence="4" id="KW-0460">Magnesium</keyword>
<dbReference type="InterPro" id="IPR023214">
    <property type="entry name" value="HAD_sf"/>
</dbReference>
<dbReference type="InterPro" id="IPR006384">
    <property type="entry name" value="HAD_hydro_PyrdxlP_Pase-like"/>
</dbReference>
<dbReference type="SUPFAM" id="SSF56784">
    <property type="entry name" value="HAD-like"/>
    <property type="match status" value="1"/>
</dbReference>
<dbReference type="EC" id="3.1.3.-" evidence="5"/>
<comment type="cofactor">
    <cofactor evidence="1">
        <name>Mg(2+)</name>
        <dbReference type="ChEBI" id="CHEBI:18420"/>
    </cofactor>
</comment>
<dbReference type="EMBL" id="JBJIAA010000004">
    <property type="protein sequence ID" value="MFL0250055.1"/>
    <property type="molecule type" value="Genomic_DNA"/>
</dbReference>
<evidence type="ECO:0000256" key="4">
    <source>
        <dbReference type="ARBA" id="ARBA00022842"/>
    </source>
</evidence>
<organism evidence="5 6">
    <name type="scientific">Clostridium neuense</name>
    <dbReference type="NCBI Taxonomy" id="1728934"/>
    <lineage>
        <taxon>Bacteria</taxon>
        <taxon>Bacillati</taxon>
        <taxon>Bacillota</taxon>
        <taxon>Clostridia</taxon>
        <taxon>Eubacteriales</taxon>
        <taxon>Clostridiaceae</taxon>
        <taxon>Clostridium</taxon>
    </lineage>
</organism>
<evidence type="ECO:0000256" key="3">
    <source>
        <dbReference type="ARBA" id="ARBA00022801"/>
    </source>
</evidence>
<dbReference type="RefSeq" id="WP_406786720.1">
    <property type="nucleotide sequence ID" value="NZ_JBJIAA010000004.1"/>
</dbReference>
<dbReference type="PANTHER" id="PTHR28181:SF2">
    <property type="entry name" value="PHOSPHORIC MONOESTER HYDROLASE"/>
    <property type="match status" value="1"/>
</dbReference>
<dbReference type="InterPro" id="IPR050849">
    <property type="entry name" value="HAD-like_hydrolase_phosphatase"/>
</dbReference>
<evidence type="ECO:0000313" key="6">
    <source>
        <dbReference type="Proteomes" id="UP001623592"/>
    </source>
</evidence>
<evidence type="ECO:0000256" key="1">
    <source>
        <dbReference type="ARBA" id="ARBA00001946"/>
    </source>
</evidence>
<dbReference type="InterPro" id="IPR036412">
    <property type="entry name" value="HAD-like_sf"/>
</dbReference>
<dbReference type="Gene3D" id="3.40.50.1000">
    <property type="entry name" value="HAD superfamily/HAD-like"/>
    <property type="match status" value="1"/>
</dbReference>
<dbReference type="Pfam" id="PF06888">
    <property type="entry name" value="Put_Phosphatase"/>
    <property type="match status" value="1"/>
</dbReference>
<keyword evidence="3 5" id="KW-0378">Hydrolase</keyword>
<dbReference type="Proteomes" id="UP001623592">
    <property type="component" value="Unassembled WGS sequence"/>
</dbReference>
<dbReference type="NCBIfam" id="TIGR01488">
    <property type="entry name" value="HAD-SF-IB"/>
    <property type="match status" value="1"/>
</dbReference>
<name>A0ABW8TEF3_9CLOT</name>
<comment type="caution">
    <text evidence="5">The sequence shown here is derived from an EMBL/GenBank/DDBJ whole genome shotgun (WGS) entry which is preliminary data.</text>
</comment>
<accession>A0ABW8TEF3</accession>
<dbReference type="InterPro" id="IPR016965">
    <property type="entry name" value="Pase_PHOSPHO-typ"/>
</dbReference>
<dbReference type="PANTHER" id="PTHR28181">
    <property type="entry name" value="UPF0655 PROTEIN YCR015C"/>
    <property type="match status" value="1"/>
</dbReference>